<feature type="compositionally biased region" description="Low complexity" evidence="4">
    <location>
        <begin position="1767"/>
        <end position="1778"/>
    </location>
</feature>
<feature type="region of interest" description="Disordered" evidence="4">
    <location>
        <begin position="1759"/>
        <end position="1787"/>
    </location>
</feature>
<dbReference type="OrthoDB" id="428159at2759"/>
<evidence type="ECO:0000256" key="1">
    <source>
        <dbReference type="ARBA" id="ARBA00006545"/>
    </source>
</evidence>
<dbReference type="SUPFAM" id="SSF50156">
    <property type="entry name" value="PDZ domain-like"/>
    <property type="match status" value="1"/>
</dbReference>
<feature type="domain" description="PDZ" evidence="6">
    <location>
        <begin position="3609"/>
        <end position="3690"/>
    </location>
</feature>
<evidence type="ECO:0000256" key="4">
    <source>
        <dbReference type="SAM" id="MobiDB-lite"/>
    </source>
</evidence>
<evidence type="ECO:0000259" key="7">
    <source>
        <dbReference type="Pfam" id="PF25036"/>
    </source>
</evidence>
<protein>
    <submittedName>
        <fullName evidence="8">Uncharacterized protein</fullName>
    </submittedName>
</protein>
<feature type="compositionally biased region" description="Polar residues" evidence="4">
    <location>
        <begin position="2557"/>
        <end position="2569"/>
    </location>
</feature>
<dbReference type="Pfam" id="PF12624">
    <property type="entry name" value="VPS13_N"/>
    <property type="match status" value="1"/>
</dbReference>
<feature type="region of interest" description="Disordered" evidence="4">
    <location>
        <begin position="2419"/>
        <end position="2456"/>
    </location>
</feature>
<evidence type="ECO:0000313" key="8">
    <source>
        <dbReference type="EMBL" id="TMW68004.1"/>
    </source>
</evidence>
<feature type="domain" description="Chorein N-terminal" evidence="5">
    <location>
        <begin position="1"/>
        <end position="640"/>
    </location>
</feature>
<sequence length="3692" mass="407092">MFEKIVESILVEYVSEWVEGLDAEKMKIALFSGKVEVRELKLKAAALDKFQLPLRVKQGTLGRLTLKVPWKRLTTQAVKLQIEDLFVLVVPSHQEELQKLKSRPDEAEDSYAMRMRFTKQQEVRVRELFEKSKQDDTRRSSDAEDVSGTSNSGDTTASWGYREKILHNIMDNVSVEIKNVHVRYEDTTQMLTKKAFALGLTIDSIHVNTTNANGHVTFVDRAQSHTPFVHKILEVVKAGLYIDDVSSAQEMTSTNRQHPPASTYVINPFNISAKMTVNHDETTSFSIPKLQVVADIGSIMASVTQSQCNDLISAINFISTHEIYLKRIHIRKQRPKIPVRRDPRSWWMYAFHGVQVLYSLTKKNEHATATSAPSRSSRKQCSWKLFGKLWMQRKEYIALHKKLLRAALKKTPLESVVSERNRLVELEDDLDVDTIVFFRLCAEQEFELEENRQDSIKKLNWKAKFKSNKSSDPSSAMLRRLASPEKLLLYSAIHEQMSASTTVIAAQNKEKLDSKAILFALDLAVSSFGFFLVERDGSAASASSKEFLRFELDKFLFTIFQKTNSCTISSSIQSIQMLDFSNPLVGESGSSIPQPLFYTLPSSAHESIHSLPRREAGSKALTKETSSAQEGKFFSLTIDSSETILKIVCELQPFRYIHNLSIAAKLQTYFVIQVEVAPELRENAEEALANSSVWLNKAIFSAPVPPTRSGKVEKRANASSRAALRVVEVNLTLPLVDVFVLSSDTSPILEAKLTDLQFRSGDLLEAFMFGIEGVEIVFIDGIAAHTGDRTHSQTATQAISNGQNIARTSSFYELQDRKHSTILRKTRLVFDGVKITESNRVPRWTVKSSAPPIYFTLSSAQYHQLRVASAAWATSNMPKSALHSSLVGKTQISIGHKSVPEFDPDEEMFSLSVHIPEILVVLEGGGGTAVQPTEDPMASTAGFETAGIDLVLDIRAANVEVKVSPGAHAIHADFRQLLFSKRKSHPHSRVGSHGKKMKLTTAEAIAELNKEDASTSASNTSDQVSDPDPAYCPSTQEPTKKLIEIGQKVTLVISCVEPFKAKIRVQQAAIYWDHDLLISLFRSYIWGSTSGPKSAPSSGASSRTSSGDAVHARQDETVKADPTDKSHSTLEAVPPSPFAIEIVVGKWFVFLRPHGAQSQCFSIKLYGKDLVCDVTTLNLTYTSTNVHAKNGFCLESSRSVKMNGAGEDTIGSDGICELLRTSHPMSVLVETAGYGALDHRTGASTYVSVKASHVELNYVHAHIHLLMDHMQNQIIGFFNWVSAQLRPRELKILNNRTKLDVDATDITMLLPRGVVGNAIEREKKPERLELDAKRLSIVSRPFPSDNRLEQLLIRVDGIQLASSLVESFRPHTDAVASVDEAVSKASEKAKQQAAKHKTIMSKTKILVYHSVYVDHVSMPLPPKPKKKARPDAEMTISRPKRPLEMEDVAKEMENCCAFVRVSLQRPADWSEERKKGISIDPGSSIVLSIDQQQLELFACVLDENFGRLELKRMVPPGSKHQEENTSLDVQVMIGDVSLVLLQSLEQPHCESPIEVTERAMARLQAEGVRVSVNEFSSLRQQISVVASRARLWKVDQYGDPSDKTKPTRSEETECGLFYLTSEGSGCNCIDVTIDQPPPEENDAGPPQKDVRVHVDTSALLPPFINLFSRLEPFLACEPRFAHFTPSKGGPVNVSVSTGSVHCMLAQHVLTDHDDITLNLILTGCFVVRYTKADESLKHIQLFGRKMILEVAHQWPPVSSSEPAAVHPSPSATPTYSPATKRRLTKAHSNQFRTQSLRNYRRVLCDDFAVDMDIMDTSQLDNALKISASLTHFHAVLCVLDMFMMSKISKLAEMLNTDLKRTESRLVQASPDKKQVVVNMMLEDASLTFVREIGEYFSPLARVYSFCTMCKVVVETQKDTTVTKSPSTVVDVALHFSEDGGAELRDDEGLSAWAFNAVLGSWEPIIEPWTFALATRLETDSNGALSSNINISGSDSHSFNVNISPSLLDTFCAIAKEVEPMFAGTTIPISTASVISCGFYLANDSGASITYWMSDGVEPAHSRGFTYASNSKSTPEALLPRHKVPLKLSTALFSSLPNDQTISFSWGEEEWHPLTDVRIHSAGKYVYSVLSKTSRTASSTRTASATNSVSSSSPPKVLLALFDISTVFGYRTLTVSSLIRVFNDTDVTIDCAVLCEDGKTVTDISVLDPQEVCGVPITMIRSISSIRLLIRPHKPDPHSGASDSAHSISPHSVVDREHRWSNELFINEKEENHENFAACSLALTDYDCRCQRMFDGSQPLHMSETCRANGSFFRAWSRVFTASNASSLKYAQLRVVPPFIFENKCGVPVFIVVFVFKKIRRAGAQDREYSHIVASEKIPARSSMQFTASSLNEATYCSISLTGFNWSKLFVLPAVFSDGTRQPGQGGDSRTGSMSSSPVSGPALPPPSSPSSRNGLNGDILCTVDDFKSRRASINVTMHAANGESAMRRVVIQSRFVIHNQTSLALCFEPSGKPKSRIPSTKAFFSLGSATKTAAVCCGNPQLEMIHSKLNVLHGATTTPTTRQSASGKNGPSKHDTHEDLDETECFYCSETAALSIQIEGNTQATSGVTQFRLDAAVGGTNSTIRLFDESKRQWQDIVVILEQIDVFTTKATFVERYILVNRTDFDLLCVPACDIVVGNTQPPPSGVLLKAYVSSSYHWGTRQAIPSDSSIRLKLSDASVTGAKWSGKFALHDVSETALKLSNKFTSQIHVIRVEVRVESSVRVFVMITSEDSALYPLYRVINSSVQETVFFKQSFEGGSGELSEMSSVAVDYNRGIAQQLQPGVNACFGWDEAYFLQSLDRVLQLTYTADGVSTKVFLDQPGEAQRVELPATKERGPRAVYVHWYLNGITKTIHIHDSELPRDKLTGKLNVSASRDGSNKLNRLGVVSTLKLQIAMPNMMLSVLNSTPEEVLLFTAERVDVKYASHLGEHDECEVKVGSFQLDNQLSNAVFPVVFTPAPVNNSLSFLDSPKKSSSSHGGTPTNTEKSFEDDEKPKEDDTGTFFHLSVFRLSYGSDVEYLKYLSAMLQPARLQIDDFFVISMAVLCSDFIHIVQRYYPSQNARIRGADDADISSSTESVSSRPLRSHSGAPAATPTRRETNAAERIPPPEHRMYIETLQLHPIKIQVTFQQNNLSNAPIFDDSQSNFLLPFVFMILKSNLVNIDSAAVNLNALHIYHSFTTRKFMVSAIQQHYAFQGILQMYALVGSADILGNPLGLVTNLGTGVKDFFYEPMAGMVKSPQEFVLGLSRGTASLVKNSVYGTFNAASKFTGTLSSGIAALSMDSDYIKTRNTRNRHEVATHIGTGLFYGTKQLGQGIFAGVSGVLTAPAMGAYNNGLTGFVEGVGKGLIGVAVKPTAGILDLAAKTTAGITATATVFDKKARDTRMRLPRMMRTGDKRLRVYSNDEAMISQLLRRLPQKLLRNEHYEMHVFLPLSRAIVATSHQFFHVDYSSIAGVAPSQPRITWKFPISSVWGAQKSAKGVSIFIGSATNVTLSSNAGATTVQAPTVTKSSMSTLLVPLRETEVTLADRLIKSVSELVAKQRERAPVTETFSSPLPRNSIGMVLEPVRDANKVAGYEGYGGRVVDVFVGSACFRAGVEVGDIIVGFGKNKFEAGDHGSALRTQLSTMKRGDTLELMVLRHGEIKTIKVATE</sequence>
<feature type="region of interest" description="Disordered" evidence="4">
    <location>
        <begin position="1090"/>
        <end position="1112"/>
    </location>
</feature>
<gene>
    <name evidence="8" type="ORF">Poli38472_007676</name>
</gene>
<feature type="region of interest" description="Disordered" evidence="4">
    <location>
        <begin position="129"/>
        <end position="154"/>
    </location>
</feature>
<comment type="similarity">
    <text evidence="1">Belongs to the VPS13 family.</text>
</comment>
<feature type="region of interest" description="Disordered" evidence="4">
    <location>
        <begin position="2557"/>
        <end position="2578"/>
    </location>
</feature>
<name>A0A8K1CR01_PYTOL</name>
<evidence type="ECO:0000259" key="6">
    <source>
        <dbReference type="Pfam" id="PF13180"/>
    </source>
</evidence>
<feature type="region of interest" description="Disordered" evidence="4">
    <location>
        <begin position="3107"/>
        <end position="3148"/>
    </location>
</feature>
<accession>A0A8K1CR01</accession>
<evidence type="ECO:0000256" key="3">
    <source>
        <dbReference type="ARBA" id="ARBA00023055"/>
    </source>
</evidence>
<dbReference type="PANTHER" id="PTHR16166">
    <property type="entry name" value="VACUOLAR PROTEIN SORTING-ASSOCIATED PROTEIN VPS13"/>
    <property type="match status" value="1"/>
</dbReference>
<feature type="domain" description="Vacuolar protein sorting-associated protein 13 VPS13 adaptor binding" evidence="7">
    <location>
        <begin position="2170"/>
        <end position="2512"/>
    </location>
</feature>
<keyword evidence="9" id="KW-1185">Reference proteome</keyword>
<dbReference type="InterPro" id="IPR001478">
    <property type="entry name" value="PDZ"/>
</dbReference>
<feature type="region of interest" description="Disordered" evidence="4">
    <location>
        <begin position="3008"/>
        <end position="3038"/>
    </location>
</feature>
<feature type="region of interest" description="Disordered" evidence="4">
    <location>
        <begin position="1009"/>
        <end position="1036"/>
    </location>
</feature>
<keyword evidence="3" id="KW-0445">Lipid transport</keyword>
<evidence type="ECO:0000313" key="9">
    <source>
        <dbReference type="Proteomes" id="UP000794436"/>
    </source>
</evidence>
<feature type="compositionally biased region" description="Low complexity" evidence="4">
    <location>
        <begin position="3008"/>
        <end position="3017"/>
    </location>
</feature>
<comment type="caution">
    <text evidence="8">The sequence shown here is derived from an EMBL/GenBank/DDBJ whole genome shotgun (WGS) entry which is preliminary data.</text>
</comment>
<feature type="compositionally biased region" description="Basic and acidic residues" evidence="4">
    <location>
        <begin position="3136"/>
        <end position="3148"/>
    </location>
</feature>
<feature type="compositionally biased region" description="Basic and acidic residues" evidence="4">
    <location>
        <begin position="129"/>
        <end position="142"/>
    </location>
</feature>
<feature type="compositionally biased region" description="Low complexity" evidence="4">
    <location>
        <begin position="1090"/>
        <end position="1107"/>
    </location>
</feature>
<dbReference type="Pfam" id="PF25036">
    <property type="entry name" value="VPS13_VAB"/>
    <property type="match status" value="2"/>
</dbReference>
<proteinExistence type="inferred from homology"/>
<feature type="compositionally biased region" description="Polar residues" evidence="4">
    <location>
        <begin position="3112"/>
        <end position="3123"/>
    </location>
</feature>
<keyword evidence="2" id="KW-0813">Transport</keyword>
<dbReference type="Proteomes" id="UP000794436">
    <property type="component" value="Unassembled WGS sequence"/>
</dbReference>
<dbReference type="GO" id="GO:0006869">
    <property type="term" value="P:lipid transport"/>
    <property type="evidence" value="ECO:0007669"/>
    <property type="project" value="UniProtKB-KW"/>
</dbReference>
<dbReference type="InterPro" id="IPR026854">
    <property type="entry name" value="VPS13_N"/>
</dbReference>
<dbReference type="EMBL" id="SPLM01000003">
    <property type="protein sequence ID" value="TMW68004.1"/>
    <property type="molecule type" value="Genomic_DNA"/>
</dbReference>
<dbReference type="Gene3D" id="2.30.42.10">
    <property type="match status" value="1"/>
</dbReference>
<dbReference type="GO" id="GO:0006623">
    <property type="term" value="P:protein targeting to vacuole"/>
    <property type="evidence" value="ECO:0007669"/>
    <property type="project" value="TreeGrafter"/>
</dbReference>
<feature type="compositionally biased region" description="Polar residues" evidence="4">
    <location>
        <begin position="1014"/>
        <end position="1024"/>
    </location>
</feature>
<dbReference type="Pfam" id="PF13180">
    <property type="entry name" value="PDZ_2"/>
    <property type="match status" value="1"/>
</dbReference>
<dbReference type="InterPro" id="IPR036034">
    <property type="entry name" value="PDZ_sf"/>
</dbReference>
<organism evidence="8 9">
    <name type="scientific">Pythium oligandrum</name>
    <name type="common">Mycoparasitic fungus</name>
    <dbReference type="NCBI Taxonomy" id="41045"/>
    <lineage>
        <taxon>Eukaryota</taxon>
        <taxon>Sar</taxon>
        <taxon>Stramenopiles</taxon>
        <taxon>Oomycota</taxon>
        <taxon>Peronosporomycetes</taxon>
        <taxon>Pythiales</taxon>
        <taxon>Pythiaceae</taxon>
        <taxon>Pythium</taxon>
    </lineage>
</organism>
<evidence type="ECO:0000259" key="5">
    <source>
        <dbReference type="Pfam" id="PF12624"/>
    </source>
</evidence>
<reference evidence="8" key="1">
    <citation type="submission" date="2019-03" db="EMBL/GenBank/DDBJ databases">
        <title>Long read genome sequence of the mycoparasitic Pythium oligandrum ATCC 38472 isolated from sugarbeet rhizosphere.</title>
        <authorList>
            <person name="Gaulin E."/>
        </authorList>
    </citation>
    <scope>NUCLEOTIDE SEQUENCE</scope>
    <source>
        <strain evidence="8">ATCC 38472_TT</strain>
    </source>
</reference>
<dbReference type="GO" id="GO:0045053">
    <property type="term" value="P:protein retention in Golgi apparatus"/>
    <property type="evidence" value="ECO:0007669"/>
    <property type="project" value="TreeGrafter"/>
</dbReference>
<feature type="domain" description="Vacuolar protein sorting-associated protein 13 VPS13 adaptor binding" evidence="7">
    <location>
        <begin position="2611"/>
        <end position="2833"/>
    </location>
</feature>
<dbReference type="PANTHER" id="PTHR16166:SF93">
    <property type="entry name" value="INTERMEMBRANE LIPID TRANSFER PROTEIN VPS13"/>
    <property type="match status" value="1"/>
</dbReference>
<dbReference type="InterPro" id="IPR009543">
    <property type="entry name" value="VPS13_VAB"/>
</dbReference>
<evidence type="ECO:0000256" key="2">
    <source>
        <dbReference type="ARBA" id="ARBA00022448"/>
    </source>
</evidence>
<dbReference type="InterPro" id="IPR026847">
    <property type="entry name" value="VPS13"/>
</dbReference>